<evidence type="ECO:0000313" key="5">
    <source>
        <dbReference type="EMBL" id="APH73513.1"/>
    </source>
</evidence>
<name>A0A1L3SVQ5_9HYPH</name>
<dbReference type="InterPro" id="IPR003607">
    <property type="entry name" value="HD/PDEase_dom"/>
</dbReference>
<feature type="modified residue" description="4-aspartylphosphate" evidence="1">
    <location>
        <position position="55"/>
    </location>
</feature>
<gene>
    <name evidence="5" type="ORF">BSQ44_20670</name>
</gene>
<dbReference type="InterPro" id="IPR037522">
    <property type="entry name" value="HD_GYP_dom"/>
</dbReference>
<evidence type="ECO:0000259" key="2">
    <source>
        <dbReference type="PROSITE" id="PS50110"/>
    </source>
</evidence>
<feature type="domain" description="HD" evidence="3">
    <location>
        <begin position="171"/>
        <end position="295"/>
    </location>
</feature>
<feature type="domain" description="HD-GYP" evidence="4">
    <location>
        <begin position="149"/>
        <end position="346"/>
    </location>
</feature>
<dbReference type="Pfam" id="PF00072">
    <property type="entry name" value="Response_reg"/>
    <property type="match status" value="1"/>
</dbReference>
<keyword evidence="5" id="KW-0418">Kinase</keyword>
<dbReference type="GO" id="GO:0016301">
    <property type="term" value="F:kinase activity"/>
    <property type="evidence" value="ECO:0007669"/>
    <property type="project" value="UniProtKB-KW"/>
</dbReference>
<dbReference type="InterPro" id="IPR052020">
    <property type="entry name" value="Cyclic_di-GMP/3'3'-cGAMP_PDE"/>
</dbReference>
<dbReference type="SUPFAM" id="SSF109604">
    <property type="entry name" value="HD-domain/PDEase-like"/>
    <property type="match status" value="1"/>
</dbReference>
<dbReference type="Pfam" id="PF13487">
    <property type="entry name" value="HD_5"/>
    <property type="match status" value="1"/>
</dbReference>
<dbReference type="PANTHER" id="PTHR45228">
    <property type="entry name" value="CYCLIC DI-GMP PHOSPHODIESTERASE TM_0186-RELATED"/>
    <property type="match status" value="1"/>
</dbReference>
<dbReference type="InterPro" id="IPR011006">
    <property type="entry name" value="CheY-like_superfamily"/>
</dbReference>
<organism evidence="5 6">
    <name type="scientific">Aquibium oceanicum</name>
    <dbReference type="NCBI Taxonomy" id="1670800"/>
    <lineage>
        <taxon>Bacteria</taxon>
        <taxon>Pseudomonadati</taxon>
        <taxon>Pseudomonadota</taxon>
        <taxon>Alphaproteobacteria</taxon>
        <taxon>Hyphomicrobiales</taxon>
        <taxon>Phyllobacteriaceae</taxon>
        <taxon>Aquibium</taxon>
    </lineage>
</organism>
<dbReference type="SUPFAM" id="SSF52172">
    <property type="entry name" value="CheY-like"/>
    <property type="match status" value="1"/>
</dbReference>
<feature type="domain" description="Response regulatory" evidence="2">
    <location>
        <begin position="5"/>
        <end position="122"/>
    </location>
</feature>
<dbReference type="OrthoDB" id="9802066at2"/>
<evidence type="ECO:0000259" key="3">
    <source>
        <dbReference type="PROSITE" id="PS51831"/>
    </source>
</evidence>
<evidence type="ECO:0000259" key="4">
    <source>
        <dbReference type="PROSITE" id="PS51832"/>
    </source>
</evidence>
<dbReference type="KEGG" id="meso:BSQ44_20670"/>
<dbReference type="GO" id="GO:0008081">
    <property type="term" value="F:phosphoric diester hydrolase activity"/>
    <property type="evidence" value="ECO:0007669"/>
    <property type="project" value="UniProtKB-ARBA"/>
</dbReference>
<dbReference type="SMART" id="SM00448">
    <property type="entry name" value="REC"/>
    <property type="match status" value="1"/>
</dbReference>
<dbReference type="InterPro" id="IPR006674">
    <property type="entry name" value="HD_domain"/>
</dbReference>
<dbReference type="SMART" id="SM00471">
    <property type="entry name" value="HDc"/>
    <property type="match status" value="1"/>
</dbReference>
<keyword evidence="5" id="KW-0808">Transferase</keyword>
<keyword evidence="1" id="KW-0597">Phosphoprotein</keyword>
<dbReference type="Gene3D" id="1.10.3210.10">
    <property type="entry name" value="Hypothetical protein af1432"/>
    <property type="match status" value="1"/>
</dbReference>
<dbReference type="STRING" id="1670800.BSQ44_20670"/>
<sequence>MGELKVLIVEDSHANLMLMEMLVRQTPGCTAITYADPLKVIAEMDRLEFDIALVDFRLPGMDGIELLTALRNVPRFEEKPIVMVTADREAHIRLRAIKAGAVEFLHKPIEPIEFKARLGNLVRLCEVQRKLADQAAWLRTEVDKATKELREREEEIISRLTLAAGYKDRETAAHTKRMAIYSAMIARELGLKEELCRDIQLAAPMHDIGKVGIRDDVLLKDSGLDEGERTHINEHAEIGASILHGSKCGLLKLAAEIALAHHERWDGAGYPLQLAGKSIPLVARIASVADVFDALTSDRPYKAAWSVDRAFAFLRQEAGAQFDPDCVAAFERCRKQVLEVMQQNPDDELPNSAVA</sequence>
<evidence type="ECO:0000313" key="6">
    <source>
        <dbReference type="Proteomes" id="UP000182840"/>
    </source>
</evidence>
<dbReference type="AlphaFoldDB" id="A0A1L3SVQ5"/>
<evidence type="ECO:0000256" key="1">
    <source>
        <dbReference type="PROSITE-ProRule" id="PRU00169"/>
    </source>
</evidence>
<dbReference type="EMBL" id="CP018171">
    <property type="protein sequence ID" value="APH73513.1"/>
    <property type="molecule type" value="Genomic_DNA"/>
</dbReference>
<dbReference type="GO" id="GO:0000160">
    <property type="term" value="P:phosphorelay signal transduction system"/>
    <property type="evidence" value="ECO:0007669"/>
    <property type="project" value="InterPro"/>
</dbReference>
<dbReference type="PROSITE" id="PS50110">
    <property type="entry name" value="RESPONSE_REGULATORY"/>
    <property type="match status" value="1"/>
</dbReference>
<dbReference type="InterPro" id="IPR001789">
    <property type="entry name" value="Sig_transdc_resp-reg_receiver"/>
</dbReference>
<dbReference type="CDD" id="cd00077">
    <property type="entry name" value="HDc"/>
    <property type="match status" value="1"/>
</dbReference>
<protein>
    <submittedName>
        <fullName evidence="5">Histidine kinase</fullName>
    </submittedName>
</protein>
<dbReference type="PROSITE" id="PS51832">
    <property type="entry name" value="HD_GYP"/>
    <property type="match status" value="1"/>
</dbReference>
<dbReference type="RefSeq" id="WP_072606979.1">
    <property type="nucleotide sequence ID" value="NZ_CP018171.1"/>
</dbReference>
<dbReference type="PANTHER" id="PTHR45228:SF1">
    <property type="entry name" value="CYCLIC DI-GMP PHOSPHODIESTERASE TM_0186"/>
    <property type="match status" value="1"/>
</dbReference>
<proteinExistence type="predicted"/>
<dbReference type="PROSITE" id="PS51831">
    <property type="entry name" value="HD"/>
    <property type="match status" value="1"/>
</dbReference>
<reference evidence="6" key="1">
    <citation type="submission" date="2016-11" db="EMBL/GenBank/DDBJ databases">
        <title>Mesorhizobium oceanicum sp. nov., isolated from deep seawater in South China Sea.</title>
        <authorList>
            <person name="Fu G.-Y."/>
        </authorList>
    </citation>
    <scope>NUCLEOTIDE SEQUENCE [LARGE SCALE GENOMIC DNA]</scope>
    <source>
        <strain evidence="6">B7</strain>
    </source>
</reference>
<dbReference type="Gene3D" id="3.40.50.2300">
    <property type="match status" value="1"/>
</dbReference>
<accession>A0A1L3SVQ5</accession>
<dbReference type="Proteomes" id="UP000182840">
    <property type="component" value="Chromosome"/>
</dbReference>
<keyword evidence="6" id="KW-1185">Reference proteome</keyword>